<comment type="caution">
    <text evidence="2">The sequence shown here is derived from an EMBL/GenBank/DDBJ whole genome shotgun (WGS) entry which is preliminary data.</text>
</comment>
<feature type="region of interest" description="Disordered" evidence="1">
    <location>
        <begin position="170"/>
        <end position="205"/>
    </location>
</feature>
<evidence type="ECO:0008006" key="4">
    <source>
        <dbReference type="Google" id="ProtNLM"/>
    </source>
</evidence>
<keyword evidence="3" id="KW-1185">Reference proteome</keyword>
<dbReference type="SUPFAM" id="SSF52540">
    <property type="entry name" value="P-loop containing nucleoside triphosphate hydrolases"/>
    <property type="match status" value="1"/>
</dbReference>
<gene>
    <name evidence="2" type="ORF">INT46_009515</name>
</gene>
<evidence type="ECO:0000313" key="3">
    <source>
        <dbReference type="Proteomes" id="UP000650833"/>
    </source>
</evidence>
<dbReference type="AlphaFoldDB" id="A0A8H7RGS9"/>
<accession>A0A8H7RGS9</accession>
<dbReference type="InterPro" id="IPR027417">
    <property type="entry name" value="P-loop_NTPase"/>
</dbReference>
<name>A0A8H7RGS9_9FUNG</name>
<organism evidence="2 3">
    <name type="scientific">Mucor plumbeus</name>
    <dbReference type="NCBI Taxonomy" id="97098"/>
    <lineage>
        <taxon>Eukaryota</taxon>
        <taxon>Fungi</taxon>
        <taxon>Fungi incertae sedis</taxon>
        <taxon>Mucoromycota</taxon>
        <taxon>Mucoromycotina</taxon>
        <taxon>Mucoromycetes</taxon>
        <taxon>Mucorales</taxon>
        <taxon>Mucorineae</taxon>
        <taxon>Mucoraceae</taxon>
        <taxon>Mucor</taxon>
    </lineage>
</organism>
<proteinExistence type="predicted"/>
<dbReference type="OrthoDB" id="2386686at2759"/>
<dbReference type="Proteomes" id="UP000650833">
    <property type="component" value="Unassembled WGS sequence"/>
</dbReference>
<evidence type="ECO:0000256" key="1">
    <source>
        <dbReference type="SAM" id="MobiDB-lite"/>
    </source>
</evidence>
<dbReference type="Gene3D" id="3.40.50.300">
    <property type="entry name" value="P-loop containing nucleotide triphosphate hydrolases"/>
    <property type="match status" value="1"/>
</dbReference>
<evidence type="ECO:0000313" key="2">
    <source>
        <dbReference type="EMBL" id="KAG2209383.1"/>
    </source>
</evidence>
<dbReference type="InterPro" id="IPR020987">
    <property type="entry name" value="Centromere_Cenp-M"/>
</dbReference>
<feature type="compositionally biased region" description="Acidic residues" evidence="1">
    <location>
        <begin position="170"/>
        <end position="193"/>
    </location>
</feature>
<reference evidence="2" key="1">
    <citation type="submission" date="2020-12" db="EMBL/GenBank/DDBJ databases">
        <title>Metabolic potential, ecology and presence of endohyphal bacteria is reflected in genomic diversity of Mucoromycotina.</title>
        <authorList>
            <person name="Muszewska A."/>
            <person name="Okrasinska A."/>
            <person name="Steczkiewicz K."/>
            <person name="Drgas O."/>
            <person name="Orlowska M."/>
            <person name="Perlinska-Lenart U."/>
            <person name="Aleksandrzak-Piekarczyk T."/>
            <person name="Szatraj K."/>
            <person name="Zielenkiewicz U."/>
            <person name="Pilsyk S."/>
            <person name="Malc E."/>
            <person name="Mieczkowski P."/>
            <person name="Kruszewska J.S."/>
            <person name="Biernat P."/>
            <person name="Pawlowska J."/>
        </authorList>
    </citation>
    <scope>NUCLEOTIDE SEQUENCE</scope>
    <source>
        <strain evidence="2">CBS 226.32</strain>
    </source>
</reference>
<dbReference type="Pfam" id="PF11111">
    <property type="entry name" value="CENP-M"/>
    <property type="match status" value="1"/>
</dbReference>
<protein>
    <recommendedName>
        <fullName evidence="4">Centromere protein M</fullName>
    </recommendedName>
</protein>
<dbReference type="EMBL" id="JAEPRC010000095">
    <property type="protein sequence ID" value="KAG2209383.1"/>
    <property type="molecule type" value="Genomic_DNA"/>
</dbReference>
<sequence length="205" mass="24001">MLKPQYTRRSFNVLLIGPALSGKRTLASQLLRAKDVFYKIYTVESLPKKPLARIDYVLITVDMTQLHSLTILKALTQHMKDRFLTNKMAVVVTKMDKRGKWQFEVEEIQKSVESIFDVHVFYVNFLNELEKKRISDQLSRLIKTNTLQYKNVCTTLLNSVQVYNLDDLEDLNNEEEQTDESDQNQYEDEDDINEPMSDLKIENSD</sequence>